<dbReference type="PATRIC" id="fig|1618671.3.peg.992"/>
<dbReference type="GO" id="GO:0005524">
    <property type="term" value="F:ATP binding"/>
    <property type="evidence" value="ECO:0007669"/>
    <property type="project" value="UniProtKB-KW"/>
</dbReference>
<gene>
    <name evidence="9" type="ORF">UY67_C0035G0013</name>
</gene>
<evidence type="ECO:0000256" key="6">
    <source>
        <dbReference type="ARBA" id="ARBA00022840"/>
    </source>
</evidence>
<name>A0A0G1WVB3_9BACT</name>
<dbReference type="Proteomes" id="UP000034273">
    <property type="component" value="Unassembled WGS sequence"/>
</dbReference>
<comment type="similarity">
    <text evidence="8">Belongs to the phosphoglycerate kinase family.</text>
</comment>
<dbReference type="EMBL" id="LCQW01000035">
    <property type="protein sequence ID" value="KKW22808.1"/>
    <property type="molecule type" value="Genomic_DNA"/>
</dbReference>
<evidence type="ECO:0000256" key="2">
    <source>
        <dbReference type="ARBA" id="ARBA00013061"/>
    </source>
</evidence>
<dbReference type="PRINTS" id="PR00477">
    <property type="entry name" value="PHGLYCKINASE"/>
</dbReference>
<evidence type="ECO:0000256" key="4">
    <source>
        <dbReference type="ARBA" id="ARBA00022741"/>
    </source>
</evidence>
<proteinExistence type="inferred from homology"/>
<dbReference type="AlphaFoldDB" id="A0A0G1WVB3"/>
<dbReference type="GO" id="GO:0004618">
    <property type="term" value="F:phosphoglycerate kinase activity"/>
    <property type="evidence" value="ECO:0007669"/>
    <property type="project" value="UniProtKB-EC"/>
</dbReference>
<reference evidence="9 10" key="1">
    <citation type="journal article" date="2015" name="Nature">
        <title>rRNA introns, odd ribosomes, and small enigmatic genomes across a large radiation of phyla.</title>
        <authorList>
            <person name="Brown C.T."/>
            <person name="Hug L.A."/>
            <person name="Thomas B.C."/>
            <person name="Sharon I."/>
            <person name="Castelle C.J."/>
            <person name="Singh A."/>
            <person name="Wilkins M.J."/>
            <person name="Williams K.H."/>
            <person name="Banfield J.F."/>
        </authorList>
    </citation>
    <scope>NUCLEOTIDE SEQUENCE [LARGE SCALE GENOMIC DNA]</scope>
</reference>
<keyword evidence="3 8" id="KW-0808">Transferase</keyword>
<dbReference type="STRING" id="1618671.UY67_C0035G0013"/>
<dbReference type="Pfam" id="PF00162">
    <property type="entry name" value="PGK"/>
    <property type="match status" value="1"/>
</dbReference>
<comment type="catalytic activity">
    <reaction evidence="1 8">
        <text>(2R)-3-phosphoglycerate + ATP = (2R)-3-phospho-glyceroyl phosphate + ADP</text>
        <dbReference type="Rhea" id="RHEA:14801"/>
        <dbReference type="ChEBI" id="CHEBI:30616"/>
        <dbReference type="ChEBI" id="CHEBI:57604"/>
        <dbReference type="ChEBI" id="CHEBI:58272"/>
        <dbReference type="ChEBI" id="CHEBI:456216"/>
        <dbReference type="EC" id="2.7.2.3"/>
    </reaction>
</comment>
<dbReference type="PIRSF" id="PIRSF000724">
    <property type="entry name" value="Pgk"/>
    <property type="match status" value="1"/>
</dbReference>
<evidence type="ECO:0000256" key="1">
    <source>
        <dbReference type="ARBA" id="ARBA00000642"/>
    </source>
</evidence>
<evidence type="ECO:0000256" key="5">
    <source>
        <dbReference type="ARBA" id="ARBA00022777"/>
    </source>
</evidence>
<dbReference type="InterPro" id="IPR015824">
    <property type="entry name" value="Phosphoglycerate_kinase_N"/>
</dbReference>
<evidence type="ECO:0000256" key="7">
    <source>
        <dbReference type="PIRSR" id="PIRSR000724-2"/>
    </source>
</evidence>
<dbReference type="GO" id="GO:0006096">
    <property type="term" value="P:glycolytic process"/>
    <property type="evidence" value="ECO:0007669"/>
    <property type="project" value="InterPro"/>
</dbReference>
<dbReference type="InterPro" id="IPR001576">
    <property type="entry name" value="Phosphoglycerate_kinase"/>
</dbReference>
<feature type="binding site" evidence="7">
    <location>
        <position position="196"/>
    </location>
    <ligand>
        <name>ATP</name>
        <dbReference type="ChEBI" id="CHEBI:30616"/>
    </ligand>
</feature>
<feature type="binding site" evidence="7">
    <location>
        <position position="308"/>
    </location>
    <ligand>
        <name>ATP</name>
        <dbReference type="ChEBI" id="CHEBI:30616"/>
    </ligand>
</feature>
<dbReference type="PANTHER" id="PTHR11406">
    <property type="entry name" value="PHOSPHOGLYCERATE KINASE"/>
    <property type="match status" value="1"/>
</dbReference>
<dbReference type="InterPro" id="IPR036043">
    <property type="entry name" value="Phosphoglycerate_kinase_sf"/>
</dbReference>
<evidence type="ECO:0000256" key="8">
    <source>
        <dbReference type="RuleBase" id="RU000532"/>
    </source>
</evidence>
<keyword evidence="6 7" id="KW-0067">ATP-binding</keyword>
<dbReference type="EC" id="2.7.2.3" evidence="2 8"/>
<dbReference type="GO" id="GO:0005829">
    <property type="term" value="C:cytosol"/>
    <property type="evidence" value="ECO:0007669"/>
    <property type="project" value="TreeGrafter"/>
</dbReference>
<keyword evidence="5 8" id="KW-0418">Kinase</keyword>
<keyword evidence="4" id="KW-0547">Nucleotide-binding</keyword>
<dbReference type="PANTHER" id="PTHR11406:SF23">
    <property type="entry name" value="PHOSPHOGLYCERATE KINASE 1, CHLOROPLASTIC-RELATED"/>
    <property type="match status" value="1"/>
</dbReference>
<sequence length="385" mass="41387">MRCIDELSTGELKGKRVFLRTILNLPVNSEGSPEDVFRLKRALPTIEYLVKNGARTVIAGYFGRKGESIRPVAEALIKLAPELPIHFMGTPFTHVPAEVHALKDGECLVIENTRLDPGEETNDPAFSEFLASLADIFVGDAFPDAHRNYASNVGIAKLLPAYAGFLMRDEVHQLDEARKPASPSFAVLGGAKFETKSPLIHALLEIYDHLFIAGALANDVFKAKGYPVGRSLISAELPGYDVLSSTHLVSPVDVTVESLNKQARVKKPTDVSDDDKIVDIGPDSVAAIAPLLTNAKFILWNGPTGLYEDGYISYTHAIAELIEKAVASGAQAVIGGGDTIAAIEDLIPEGKLGFLSTGGGSMLEYLLKGTLPAIEVLEQQGEKKQ</sequence>
<dbReference type="Gene3D" id="3.40.50.1260">
    <property type="entry name" value="Phosphoglycerate kinase, N-terminal domain"/>
    <property type="match status" value="2"/>
</dbReference>
<protein>
    <recommendedName>
        <fullName evidence="2 8">Phosphoglycerate kinase</fullName>
        <ecNumber evidence="2 8">2.7.2.3</ecNumber>
    </recommendedName>
</protein>
<feature type="binding site" evidence="7">
    <location>
        <begin position="336"/>
        <end position="339"/>
    </location>
    <ligand>
        <name>ATP</name>
        <dbReference type="ChEBI" id="CHEBI:30616"/>
    </ligand>
</feature>
<comment type="caution">
    <text evidence="9">The sequence shown here is derived from an EMBL/GenBank/DDBJ whole genome shotgun (WGS) entry which is preliminary data.</text>
</comment>
<organism evidence="9 10">
    <name type="scientific">Candidatus Kaiserbacteria bacterium GW2011_GWA2_52_12</name>
    <dbReference type="NCBI Taxonomy" id="1618671"/>
    <lineage>
        <taxon>Bacteria</taxon>
        <taxon>Candidatus Kaiseribacteriota</taxon>
    </lineage>
</organism>
<evidence type="ECO:0000313" key="10">
    <source>
        <dbReference type="Proteomes" id="UP000034273"/>
    </source>
</evidence>
<evidence type="ECO:0000256" key="3">
    <source>
        <dbReference type="ARBA" id="ARBA00022679"/>
    </source>
</evidence>
<accession>A0A0G1WVB3</accession>
<dbReference type="GO" id="GO:0043531">
    <property type="term" value="F:ADP binding"/>
    <property type="evidence" value="ECO:0007669"/>
    <property type="project" value="TreeGrafter"/>
</dbReference>
<evidence type="ECO:0000313" key="9">
    <source>
        <dbReference type="EMBL" id="KKW22808.1"/>
    </source>
</evidence>
<dbReference type="GO" id="GO:0006094">
    <property type="term" value="P:gluconeogenesis"/>
    <property type="evidence" value="ECO:0007669"/>
    <property type="project" value="TreeGrafter"/>
</dbReference>
<dbReference type="SUPFAM" id="SSF53748">
    <property type="entry name" value="Phosphoglycerate kinase"/>
    <property type="match status" value="1"/>
</dbReference>